<sequence>MSGTKPRPFGGLENPGGYAFGCAVIPIISSLHCADNNVVEGCHSFTASTTVDLVTLRYSISADLCHALHRTRADTRTLRLRRLPSTAEVEQAPPRRVLMTTQMRFPFILVSFVLLTLPFPVSPSVSFPLRSILRLPFFLPCNNCLVTAPTPTPASSTSPRCSVTHDMRRNYQRCGLPRTATARAKRRATTHRPHTAPNLRDCDIVFLTSYHNQTPPRTHAALGFLAAHIGSLSFFAPPPTTTVCSAIPLPAAPTLHRPWHSFNWLRARPEYHRYAQPMTLPLSIDGAVVVTCPFAATILITI</sequence>
<dbReference type="AlphaFoldDB" id="A0AAD7AMD3"/>
<keyword evidence="1" id="KW-0472">Membrane</keyword>
<dbReference type="EMBL" id="JARIHO010000004">
    <property type="protein sequence ID" value="KAJ7362912.1"/>
    <property type="molecule type" value="Genomic_DNA"/>
</dbReference>
<keyword evidence="1" id="KW-1133">Transmembrane helix</keyword>
<evidence type="ECO:0000256" key="1">
    <source>
        <dbReference type="SAM" id="Phobius"/>
    </source>
</evidence>
<proteinExistence type="predicted"/>
<gene>
    <name evidence="2" type="ORF">DFH08DRAFT_951137</name>
</gene>
<evidence type="ECO:0000313" key="2">
    <source>
        <dbReference type="EMBL" id="KAJ7362912.1"/>
    </source>
</evidence>
<protein>
    <submittedName>
        <fullName evidence="2">Uncharacterized protein</fullName>
    </submittedName>
</protein>
<keyword evidence="3" id="KW-1185">Reference proteome</keyword>
<comment type="caution">
    <text evidence="2">The sequence shown here is derived from an EMBL/GenBank/DDBJ whole genome shotgun (WGS) entry which is preliminary data.</text>
</comment>
<reference evidence="2" key="1">
    <citation type="submission" date="2023-03" db="EMBL/GenBank/DDBJ databases">
        <title>Massive genome expansion in bonnet fungi (Mycena s.s.) driven by repeated elements and novel gene families across ecological guilds.</title>
        <authorList>
            <consortium name="Lawrence Berkeley National Laboratory"/>
            <person name="Harder C.B."/>
            <person name="Miyauchi S."/>
            <person name="Viragh M."/>
            <person name="Kuo A."/>
            <person name="Thoen E."/>
            <person name="Andreopoulos B."/>
            <person name="Lu D."/>
            <person name="Skrede I."/>
            <person name="Drula E."/>
            <person name="Henrissat B."/>
            <person name="Morin E."/>
            <person name="Kohler A."/>
            <person name="Barry K."/>
            <person name="LaButti K."/>
            <person name="Morin E."/>
            <person name="Salamov A."/>
            <person name="Lipzen A."/>
            <person name="Mereny Z."/>
            <person name="Hegedus B."/>
            <person name="Baldrian P."/>
            <person name="Stursova M."/>
            <person name="Weitz H."/>
            <person name="Taylor A."/>
            <person name="Grigoriev I.V."/>
            <person name="Nagy L.G."/>
            <person name="Martin F."/>
            <person name="Kauserud H."/>
        </authorList>
    </citation>
    <scope>NUCLEOTIDE SEQUENCE</scope>
    <source>
        <strain evidence="2">CBHHK002</strain>
    </source>
</reference>
<name>A0AAD7AMD3_9AGAR</name>
<keyword evidence="1" id="KW-0812">Transmembrane</keyword>
<dbReference type="Proteomes" id="UP001218218">
    <property type="component" value="Unassembled WGS sequence"/>
</dbReference>
<organism evidence="2 3">
    <name type="scientific">Mycena albidolilacea</name>
    <dbReference type="NCBI Taxonomy" id="1033008"/>
    <lineage>
        <taxon>Eukaryota</taxon>
        <taxon>Fungi</taxon>
        <taxon>Dikarya</taxon>
        <taxon>Basidiomycota</taxon>
        <taxon>Agaricomycotina</taxon>
        <taxon>Agaricomycetes</taxon>
        <taxon>Agaricomycetidae</taxon>
        <taxon>Agaricales</taxon>
        <taxon>Marasmiineae</taxon>
        <taxon>Mycenaceae</taxon>
        <taxon>Mycena</taxon>
    </lineage>
</organism>
<evidence type="ECO:0000313" key="3">
    <source>
        <dbReference type="Proteomes" id="UP001218218"/>
    </source>
</evidence>
<feature type="transmembrane region" description="Helical" evidence="1">
    <location>
        <begin position="105"/>
        <end position="121"/>
    </location>
</feature>
<accession>A0AAD7AMD3</accession>